<dbReference type="SUPFAM" id="SSF88659">
    <property type="entry name" value="Sigma3 and sigma4 domains of RNA polymerase sigma factors"/>
    <property type="match status" value="1"/>
</dbReference>
<feature type="domain" description="Integrase catalytic" evidence="4">
    <location>
        <begin position="137"/>
        <end position="317"/>
    </location>
</feature>
<dbReference type="InterPro" id="IPR036397">
    <property type="entry name" value="RNaseH_sf"/>
</dbReference>
<name>A0A8H2JIW4_9GAMM</name>
<dbReference type="InterPro" id="IPR001584">
    <property type="entry name" value="Integrase_cat-core"/>
</dbReference>
<dbReference type="Gene3D" id="1.10.10.60">
    <property type="entry name" value="Homeodomain-like"/>
    <property type="match status" value="1"/>
</dbReference>
<gene>
    <name evidence="5" type="ORF">FCS21_15660</name>
</gene>
<dbReference type="GO" id="GO:0003676">
    <property type="term" value="F:nucleic acid binding"/>
    <property type="evidence" value="ECO:0007669"/>
    <property type="project" value="InterPro"/>
</dbReference>
<evidence type="ECO:0000256" key="1">
    <source>
        <dbReference type="ARBA" id="ARBA00009277"/>
    </source>
</evidence>
<feature type="domain" description="HTH IS408-type" evidence="3">
    <location>
        <begin position="11"/>
        <end position="92"/>
    </location>
</feature>
<evidence type="ECO:0000313" key="6">
    <source>
        <dbReference type="Proteomes" id="UP000307702"/>
    </source>
</evidence>
<protein>
    <submittedName>
        <fullName evidence="5">IS21 family transposase</fullName>
    </submittedName>
</protein>
<dbReference type="NCBIfam" id="NF033546">
    <property type="entry name" value="transpos_IS21"/>
    <property type="match status" value="1"/>
</dbReference>
<evidence type="ECO:0000259" key="3">
    <source>
        <dbReference type="PROSITE" id="PS50532"/>
    </source>
</evidence>
<dbReference type="Pfam" id="PF13412">
    <property type="entry name" value="HTH_24"/>
    <property type="match status" value="1"/>
</dbReference>
<comment type="caution">
    <text evidence="5">The sequence shown here is derived from an EMBL/GenBank/DDBJ whole genome shotgun (WGS) entry which is preliminary data.</text>
</comment>
<dbReference type="AlphaFoldDB" id="A0A8H2JIW4"/>
<keyword evidence="6" id="KW-1185">Reference proteome</keyword>
<proteinExistence type="inferred from homology"/>
<dbReference type="Pfam" id="PF22483">
    <property type="entry name" value="Mu-transpos_C_2"/>
    <property type="match status" value="1"/>
</dbReference>
<dbReference type="InterPro" id="IPR013324">
    <property type="entry name" value="RNA_pol_sigma_r3/r4-like"/>
</dbReference>
<dbReference type="SUPFAM" id="SSF53098">
    <property type="entry name" value="Ribonuclease H-like"/>
    <property type="match status" value="1"/>
</dbReference>
<dbReference type="Pfam" id="PF00665">
    <property type="entry name" value="rve"/>
    <property type="match status" value="1"/>
</dbReference>
<reference evidence="5 6" key="1">
    <citation type="submission" date="2019-05" db="EMBL/GenBank/DDBJ databases">
        <title>Colwellia ponticola sp. nov., isolated from seawater.</title>
        <authorList>
            <person name="Yoon J.-H."/>
        </authorList>
    </citation>
    <scope>NUCLEOTIDE SEQUENCE [LARGE SCALE GENOMIC DNA]</scope>
    <source>
        <strain evidence="5 6">OISW-25</strain>
    </source>
</reference>
<dbReference type="InterPro" id="IPR017895">
    <property type="entry name" value="HTH_IS408/IS1162_type"/>
</dbReference>
<dbReference type="EMBL" id="SZVP01000030">
    <property type="protein sequence ID" value="TMM41034.1"/>
    <property type="molecule type" value="Genomic_DNA"/>
</dbReference>
<dbReference type="InterPro" id="IPR054353">
    <property type="entry name" value="IstA-like_C"/>
</dbReference>
<organism evidence="5 6">
    <name type="scientific">Colwellia ponticola</name>
    <dbReference type="NCBI Taxonomy" id="2304625"/>
    <lineage>
        <taxon>Bacteria</taxon>
        <taxon>Pseudomonadati</taxon>
        <taxon>Pseudomonadota</taxon>
        <taxon>Gammaproteobacteria</taxon>
        <taxon>Alteromonadales</taxon>
        <taxon>Colwelliaceae</taxon>
        <taxon>Colwellia</taxon>
    </lineage>
</organism>
<dbReference type="PROSITE" id="PS50994">
    <property type="entry name" value="INTEGRASE"/>
    <property type="match status" value="1"/>
</dbReference>
<accession>A0A8H2JIW4</accession>
<sequence>MATKPISMSKLHSILRLKYSAKLSHREIARSLNISPGTVANYVKKANELGFNQWPIPEEQQQSSFLNTKLRRFSTRKKKYPTPDWLSINEDLKQHKLLTLQLVFDELLEKVGEPYYSYSHFCRAYKQWLGTQRLSMRQQHKGGEKLFVDYCGPTITITCPTTQEKRTAQVFVAVLGASNYTYAEATYSQQLEDWVMSHARCFEFLGGVPDVVIPDNLRSAVSKTCRYEPDLNPTYHQLAEYFNVAVIPARPYKPKDKSKAEVGVQIVERWIMARLRHQTFYSLAQLNHEIAKLLGVMNNKVMKQYQQSRKELFEQVDKNSLKPLPEQPYQYTQIKTVRVHIDYHVEIEKHYYSVPHQWVKKQLRAHITNQLVQLYHHDTLIAQHPRSNRLGGHTTQTHHMPKAHQKQHEQSPINLRSWALSIGDYTHQVIELLLNRKRHPEQAYRSCLGVLSLAKTYSTQRLEQACYRAISMNTTTLRSIKQILIKGLDQQPLPTQQTELEKPVKHINIRGTDYYH</sequence>
<evidence type="ECO:0000256" key="2">
    <source>
        <dbReference type="SAM" id="MobiDB-lite"/>
    </source>
</evidence>
<dbReference type="PROSITE" id="PS50532">
    <property type="entry name" value="HTH_IS408"/>
    <property type="match status" value="1"/>
</dbReference>
<comment type="similarity">
    <text evidence="1">Belongs to the transposase IS21/IS408/IS1162 family.</text>
</comment>
<dbReference type="PANTHER" id="PTHR35004:SF8">
    <property type="entry name" value="TRANSPOSASE RV3428C-RELATED"/>
    <property type="match status" value="1"/>
</dbReference>
<dbReference type="Proteomes" id="UP000307702">
    <property type="component" value="Unassembled WGS sequence"/>
</dbReference>
<dbReference type="GO" id="GO:0015074">
    <property type="term" value="P:DNA integration"/>
    <property type="evidence" value="ECO:0007669"/>
    <property type="project" value="InterPro"/>
</dbReference>
<dbReference type="OrthoDB" id="2065409at2"/>
<evidence type="ECO:0000313" key="5">
    <source>
        <dbReference type="EMBL" id="TMM41034.1"/>
    </source>
</evidence>
<dbReference type="Gene3D" id="3.30.420.10">
    <property type="entry name" value="Ribonuclease H-like superfamily/Ribonuclease H"/>
    <property type="match status" value="1"/>
</dbReference>
<evidence type="ECO:0000259" key="4">
    <source>
        <dbReference type="PROSITE" id="PS50994"/>
    </source>
</evidence>
<feature type="region of interest" description="Disordered" evidence="2">
    <location>
        <begin position="387"/>
        <end position="408"/>
    </location>
</feature>
<dbReference type="PANTHER" id="PTHR35004">
    <property type="entry name" value="TRANSPOSASE RV3428C-RELATED"/>
    <property type="match status" value="1"/>
</dbReference>
<dbReference type="InterPro" id="IPR012337">
    <property type="entry name" value="RNaseH-like_sf"/>
</dbReference>
<dbReference type="RefSeq" id="WP_138624468.1">
    <property type="nucleotide sequence ID" value="NZ_SZVP01000030.1"/>
</dbReference>